<dbReference type="AlphaFoldDB" id="A0A0B4XNH7"/>
<organism evidence="1 2">
    <name type="scientific">Isoalcanivorax pacificus W11-5</name>
    <dbReference type="NCBI Taxonomy" id="391936"/>
    <lineage>
        <taxon>Bacteria</taxon>
        <taxon>Pseudomonadati</taxon>
        <taxon>Pseudomonadota</taxon>
        <taxon>Gammaproteobacteria</taxon>
        <taxon>Oceanospirillales</taxon>
        <taxon>Alcanivoracaceae</taxon>
        <taxon>Isoalcanivorax</taxon>
    </lineage>
</organism>
<dbReference type="HOGENOM" id="CLU_670207_0_0_6"/>
<dbReference type="KEGG" id="apac:S7S_09540"/>
<sequence>MASASLSSGNMTPLAEDEMAGVTGAGLAIAAHNFRFQAAPTSYIWVTGRQPGPAAAAAGWQRGDLFYYGTAWTGGQTGAGTGTTFHQPGMAGGSCDQSEALRCPIGVQGVPSFASVMNPYVFRVYEYPGVDYQGTFREGSDMPSVMELIGPSKTDNWRWSFWGEIEVGRTGNDLTNRSHDGAGLLKSQTLIHGSPTTKDGKPAVIRYLRTQQGTMADPSQNGSFGIIYESALSGDFRFSVGQNTDDRDGKGIVPFFNDSEGFYFHDVDAYIPIGRMHYQTLQIEPSGTTGDFILRLTPIAPQSGQSQDMLAFRMIYNEFYCGSANGADCATQTITTADGNSVSKISNPNLETQGYIRWGDFSDPNRFTARDNGISFRNNADVVTQHLGVSRIEGLRIQSMTLTTLGAGGL</sequence>
<protein>
    <submittedName>
        <fullName evidence="1">Uncharacterized protein</fullName>
    </submittedName>
</protein>
<proteinExistence type="predicted"/>
<keyword evidence="2" id="KW-1185">Reference proteome</keyword>
<gene>
    <name evidence="1" type="ORF">S7S_09540</name>
</gene>
<reference evidence="1 2" key="1">
    <citation type="journal article" date="2012" name="J. Bacteriol.">
        <title>Genome sequence of an alkane-degrading bacterium, Alcanivorax pacificus type strain W11-5, isolated from deep sea sediment.</title>
        <authorList>
            <person name="Lai Q."/>
            <person name="Shao Z."/>
        </authorList>
    </citation>
    <scope>NUCLEOTIDE SEQUENCE [LARGE SCALE GENOMIC DNA]</scope>
    <source>
        <strain evidence="1 2">W11-5</strain>
    </source>
</reference>
<accession>A0A0B4XNH7</accession>
<dbReference type="Proteomes" id="UP000006764">
    <property type="component" value="Chromosome"/>
</dbReference>
<dbReference type="EMBL" id="CP004387">
    <property type="protein sequence ID" value="AJD48320.1"/>
    <property type="molecule type" value="Genomic_DNA"/>
</dbReference>
<evidence type="ECO:0000313" key="1">
    <source>
        <dbReference type="EMBL" id="AJD48320.1"/>
    </source>
</evidence>
<name>A0A0B4XNH7_9GAMM</name>
<evidence type="ECO:0000313" key="2">
    <source>
        <dbReference type="Proteomes" id="UP000006764"/>
    </source>
</evidence>